<feature type="binding site" evidence="7">
    <location>
        <position position="164"/>
    </location>
    <ligand>
        <name>3-phosphoshikimate</name>
        <dbReference type="ChEBI" id="CHEBI:145989"/>
    </ligand>
</feature>
<feature type="binding site" evidence="7">
    <location>
        <position position="165"/>
    </location>
    <ligand>
        <name>3-phosphoshikimate</name>
        <dbReference type="ChEBI" id="CHEBI:145989"/>
    </ligand>
</feature>
<comment type="pathway">
    <text evidence="1 7">Metabolic intermediate biosynthesis; chorismate biosynthesis; chorismate from D-erythrose 4-phosphate and phosphoenolpyruvate: step 6/7.</text>
</comment>
<dbReference type="Pfam" id="PF00275">
    <property type="entry name" value="EPSP_synthase"/>
    <property type="match status" value="1"/>
</dbReference>
<feature type="binding site" evidence="7">
    <location>
        <position position="21"/>
    </location>
    <ligand>
        <name>3-phosphoshikimate</name>
        <dbReference type="ChEBI" id="CHEBI:145989"/>
    </ligand>
</feature>
<feature type="binding site" evidence="7">
    <location>
        <position position="26"/>
    </location>
    <ligand>
        <name>3-phosphoshikimate</name>
        <dbReference type="ChEBI" id="CHEBI:145989"/>
    </ligand>
</feature>
<evidence type="ECO:0000259" key="8">
    <source>
        <dbReference type="Pfam" id="PF00275"/>
    </source>
</evidence>
<comment type="function">
    <text evidence="7">Catalyzes the transfer of the enolpyruvyl moiety of phosphoenolpyruvate (PEP) to the 5-hydroxyl of shikimate-3-phosphate (S3P) to produce enolpyruvyl shikimate-3-phosphate and inorganic phosphate.</text>
</comment>
<feature type="binding site" evidence="7">
    <location>
        <position position="165"/>
    </location>
    <ligand>
        <name>phosphoenolpyruvate</name>
        <dbReference type="ChEBI" id="CHEBI:58702"/>
    </ligand>
</feature>
<keyword evidence="10" id="KW-1185">Reference proteome</keyword>
<dbReference type="GO" id="GO:0008652">
    <property type="term" value="P:amino acid biosynthetic process"/>
    <property type="evidence" value="ECO:0007669"/>
    <property type="project" value="UniProtKB-KW"/>
</dbReference>
<dbReference type="PROSITE" id="PS00885">
    <property type="entry name" value="EPSP_SYNTHASE_2"/>
    <property type="match status" value="1"/>
</dbReference>
<dbReference type="PANTHER" id="PTHR21090">
    <property type="entry name" value="AROM/DEHYDROQUINATE SYNTHASE"/>
    <property type="match status" value="1"/>
</dbReference>
<dbReference type="GO" id="GO:0003866">
    <property type="term" value="F:3-phosphoshikimate 1-carboxyvinyltransferase activity"/>
    <property type="evidence" value="ECO:0007669"/>
    <property type="project" value="UniProtKB-UniRule"/>
</dbReference>
<name>A0AA34RE38_CHLPE</name>
<dbReference type="GO" id="GO:0009423">
    <property type="term" value="P:chorismate biosynthetic process"/>
    <property type="evidence" value="ECO:0007669"/>
    <property type="project" value="UniProtKB-UniRule"/>
</dbReference>
<evidence type="ECO:0000256" key="3">
    <source>
        <dbReference type="ARBA" id="ARBA00022605"/>
    </source>
</evidence>
<evidence type="ECO:0000256" key="2">
    <source>
        <dbReference type="ARBA" id="ARBA00009948"/>
    </source>
</evidence>
<dbReference type="EMBL" id="CP002608">
    <property type="protein sequence ID" value="AEB42016.1"/>
    <property type="molecule type" value="Genomic_DNA"/>
</dbReference>
<protein>
    <recommendedName>
        <fullName evidence="7">3-phosphoshikimate 1-carboxyvinyltransferase</fullName>
        <ecNumber evidence="7">2.5.1.19</ecNumber>
    </recommendedName>
    <alternativeName>
        <fullName evidence="7">5-enolpyruvylshikimate-3-phosphate synthase</fullName>
        <shortName evidence="7">EPSP synthase</shortName>
        <shortName evidence="7">EPSPS</shortName>
    </alternativeName>
</protein>
<comment type="subcellular location">
    <subcellularLocation>
        <location evidence="7">Cytoplasm</location>
    </subcellularLocation>
</comment>
<dbReference type="CDD" id="cd01556">
    <property type="entry name" value="EPSP_synthase"/>
    <property type="match status" value="1"/>
</dbReference>
<feature type="binding site" evidence="7">
    <location>
        <position position="120"/>
    </location>
    <ligand>
        <name>phosphoenolpyruvate</name>
        <dbReference type="ChEBI" id="CHEBI:58702"/>
    </ligand>
</feature>
<dbReference type="Gene3D" id="3.65.10.10">
    <property type="entry name" value="Enolpyruvate transferase domain"/>
    <property type="match status" value="2"/>
</dbReference>
<comment type="subunit">
    <text evidence="7">Monomer.</text>
</comment>
<dbReference type="InterPro" id="IPR036968">
    <property type="entry name" value="Enolpyruvate_Tfrase_sf"/>
</dbReference>
<dbReference type="PANTHER" id="PTHR21090:SF5">
    <property type="entry name" value="PENTAFUNCTIONAL AROM POLYPEPTIDE"/>
    <property type="match status" value="1"/>
</dbReference>
<dbReference type="GO" id="GO:0009073">
    <property type="term" value="P:aromatic amino acid family biosynthetic process"/>
    <property type="evidence" value="ECO:0007669"/>
    <property type="project" value="UniProtKB-KW"/>
</dbReference>
<dbReference type="InterPro" id="IPR001986">
    <property type="entry name" value="Enolpyruvate_Tfrase_dom"/>
</dbReference>
<dbReference type="PIRSF" id="PIRSF000505">
    <property type="entry name" value="EPSPS"/>
    <property type="match status" value="1"/>
</dbReference>
<feature type="binding site" evidence="7">
    <location>
        <position position="404"/>
    </location>
    <ligand>
        <name>phosphoenolpyruvate</name>
        <dbReference type="ChEBI" id="CHEBI:58702"/>
    </ligand>
</feature>
<feature type="binding site" evidence="7">
    <location>
        <position position="333"/>
    </location>
    <ligand>
        <name>3-phosphoshikimate</name>
        <dbReference type="ChEBI" id="CHEBI:145989"/>
    </ligand>
</feature>
<evidence type="ECO:0000256" key="6">
    <source>
        <dbReference type="ARBA" id="ARBA00044633"/>
    </source>
</evidence>
<keyword evidence="4 7" id="KW-0808">Transferase</keyword>
<dbReference type="InterPro" id="IPR023193">
    <property type="entry name" value="EPSP_synthase_CS"/>
</dbReference>
<dbReference type="NCBIfam" id="TIGR01356">
    <property type="entry name" value="aroA"/>
    <property type="match status" value="1"/>
</dbReference>
<evidence type="ECO:0000256" key="1">
    <source>
        <dbReference type="ARBA" id="ARBA00004811"/>
    </source>
</evidence>
<dbReference type="InterPro" id="IPR006264">
    <property type="entry name" value="EPSP_synthase"/>
</dbReference>
<feature type="active site" description="Proton acceptor" evidence="7">
    <location>
        <position position="306"/>
    </location>
</feature>
<evidence type="ECO:0000256" key="4">
    <source>
        <dbReference type="ARBA" id="ARBA00022679"/>
    </source>
</evidence>
<evidence type="ECO:0000256" key="5">
    <source>
        <dbReference type="ARBA" id="ARBA00023141"/>
    </source>
</evidence>
<dbReference type="SUPFAM" id="SSF55205">
    <property type="entry name" value="EPT/RTPC-like"/>
    <property type="match status" value="1"/>
</dbReference>
<dbReference type="Proteomes" id="UP000008305">
    <property type="component" value="Chromosome"/>
</dbReference>
<feature type="binding site" evidence="7">
    <location>
        <position position="378"/>
    </location>
    <ligand>
        <name>phosphoenolpyruvate</name>
        <dbReference type="ChEBI" id="CHEBI:58702"/>
    </ligand>
</feature>
<organism evidence="9 10">
    <name type="scientific">Chlamydia pecorum (strain ATCC VR-628 / DSM 29919 / E58)</name>
    <name type="common">Chlamydophila pecorum</name>
    <dbReference type="NCBI Taxonomy" id="331635"/>
    <lineage>
        <taxon>Bacteria</taxon>
        <taxon>Pseudomonadati</taxon>
        <taxon>Chlamydiota</taxon>
        <taxon>Chlamydiia</taxon>
        <taxon>Chlamydiales</taxon>
        <taxon>Chlamydiaceae</taxon>
        <taxon>Chlamydia/Chlamydophila group</taxon>
        <taxon>Chlamydia</taxon>
    </lineage>
</organism>
<sequence>MRTYKVSPSSICGNVLISPSKSHSLRAILLASVAQGTSEIHNYLVSPDTDAVIQACRQLGAKIKRTPKTLYISGTSFPIFPDHTVINAGNSGIALRFLTALACMFSKNITLTGSPYLQRRPMAPLIQALENFGASFTFSTHAPLPFSLNGPLCSGYTDVDGSDSQFASALALACSLAEGPFSFTILNPKERPWFALTLWWLEQLSLPYTCSEHTYSFPGNSRPLGFSHTVSGDYSSASFIAAAAILSKSSRPTHLYNLNPRDIQGDKELLFLLKKLGASIEFDAEKLTIFPSSLSGGSIDMDLFIDALPILAVLCCSADSPSHLYNARSARSKESDRIETITEELQKMGACIQPTHDGLIINPGPLHGAKLNSHNDHRIAMALTIAAMNASGESLICDTDCVRKSFPKFSQILQSLGGKICEDISLWPSYKWEIATGQSLC</sequence>
<evidence type="ECO:0000313" key="10">
    <source>
        <dbReference type="Proteomes" id="UP000008305"/>
    </source>
</evidence>
<evidence type="ECO:0000256" key="7">
    <source>
        <dbReference type="HAMAP-Rule" id="MF_00210"/>
    </source>
</evidence>
<dbReference type="InterPro" id="IPR013792">
    <property type="entry name" value="RNA3'P_cycl/enolpyr_Trfase_a/b"/>
</dbReference>
<comment type="caution">
    <text evidence="7">Lacks conserved residue(s) required for the propagation of feature annotation.</text>
</comment>
<accession>A0AA34RE38</accession>
<reference evidence="9 10" key="1">
    <citation type="journal article" date="2011" name="J. Bacteriol.">
        <title>Genome sequence of the obligate intracellular animal pathogen Chlamydia pecorum E58.</title>
        <authorList>
            <person name="Mojica S."/>
            <person name="Huot Creasy H."/>
            <person name="Daugherty S."/>
            <person name="Read T.D."/>
            <person name="Kim T."/>
            <person name="Kaltenboeck B."/>
            <person name="Bavoil P."/>
            <person name="Myers G.S."/>
        </authorList>
    </citation>
    <scope>NUCLEOTIDE SEQUENCE [LARGE SCALE GENOMIC DNA]</scope>
    <source>
        <strain evidence="9 10">E58</strain>
    </source>
</reference>
<proteinExistence type="inferred from homology"/>
<feature type="binding site" evidence="7">
    <location>
        <position position="92"/>
    </location>
    <ligand>
        <name>phosphoenolpyruvate</name>
        <dbReference type="ChEBI" id="CHEBI:58702"/>
    </ligand>
</feature>
<dbReference type="HAMAP" id="MF_00210">
    <property type="entry name" value="EPSP_synth"/>
    <property type="match status" value="1"/>
</dbReference>
<dbReference type="KEGG" id="cpm:G5S_1103"/>
<keyword evidence="3 7" id="KW-0028">Amino-acid biosynthesis</keyword>
<keyword evidence="5 7" id="KW-0057">Aromatic amino acid biosynthesis</keyword>
<evidence type="ECO:0000313" key="9">
    <source>
        <dbReference type="EMBL" id="AEB42016.1"/>
    </source>
</evidence>
<dbReference type="GO" id="GO:0005737">
    <property type="term" value="C:cytoplasm"/>
    <property type="evidence" value="ECO:0007669"/>
    <property type="project" value="UniProtKB-SubCell"/>
</dbReference>
<feature type="binding site" evidence="7">
    <location>
        <position position="22"/>
    </location>
    <ligand>
        <name>3-phosphoshikimate</name>
        <dbReference type="ChEBI" id="CHEBI:145989"/>
    </ligand>
</feature>
<dbReference type="EC" id="2.5.1.19" evidence="7"/>
<dbReference type="AlphaFoldDB" id="A0AA34RE38"/>
<dbReference type="PROSITE" id="PS00104">
    <property type="entry name" value="EPSP_SYNTHASE_1"/>
    <property type="match status" value="1"/>
</dbReference>
<keyword evidence="7" id="KW-0963">Cytoplasm</keyword>
<comment type="catalytic activity">
    <reaction evidence="6">
        <text>3-phosphoshikimate + phosphoenolpyruvate = 5-O-(1-carboxyvinyl)-3-phosphoshikimate + phosphate</text>
        <dbReference type="Rhea" id="RHEA:21256"/>
        <dbReference type="ChEBI" id="CHEBI:43474"/>
        <dbReference type="ChEBI" id="CHEBI:57701"/>
        <dbReference type="ChEBI" id="CHEBI:58702"/>
        <dbReference type="ChEBI" id="CHEBI:145989"/>
        <dbReference type="EC" id="2.5.1.19"/>
    </reaction>
    <physiologicalReaction direction="left-to-right" evidence="6">
        <dbReference type="Rhea" id="RHEA:21257"/>
    </physiologicalReaction>
</comment>
<dbReference type="RefSeq" id="WP_013713094.1">
    <property type="nucleotide sequence ID" value="NC_015408.1"/>
</dbReference>
<gene>
    <name evidence="7 9" type="primary">aroA</name>
    <name evidence="9" type="ordered locus">G5S_1103</name>
</gene>
<feature type="domain" description="Enolpyruvate transferase" evidence="8">
    <location>
        <begin position="8"/>
        <end position="412"/>
    </location>
</feature>
<feature type="binding site" evidence="7">
    <location>
        <position position="306"/>
    </location>
    <ligand>
        <name>3-phosphoshikimate</name>
        <dbReference type="ChEBI" id="CHEBI:145989"/>
    </ligand>
</feature>
<comment type="similarity">
    <text evidence="2 7">Belongs to the EPSP synthase family.</text>
</comment>
<feature type="binding site" evidence="7">
    <location>
        <position position="337"/>
    </location>
    <ligand>
        <name>phosphoenolpyruvate</name>
        <dbReference type="ChEBI" id="CHEBI:58702"/>
    </ligand>
</feature>
<feature type="binding site" evidence="7">
    <location>
        <position position="21"/>
    </location>
    <ligand>
        <name>phosphoenolpyruvate</name>
        <dbReference type="ChEBI" id="CHEBI:58702"/>
    </ligand>
</feature>